<comment type="caution">
    <text evidence="2">The sequence shown here is derived from an EMBL/GenBank/DDBJ whole genome shotgun (WGS) entry which is preliminary data.</text>
</comment>
<evidence type="ECO:0000256" key="1">
    <source>
        <dbReference type="SAM" id="MobiDB-lite"/>
    </source>
</evidence>
<gene>
    <name evidence="2" type="ORF">DY000_02034519</name>
</gene>
<evidence type="ECO:0000313" key="3">
    <source>
        <dbReference type="Proteomes" id="UP000266723"/>
    </source>
</evidence>
<feature type="region of interest" description="Disordered" evidence="1">
    <location>
        <begin position="554"/>
        <end position="573"/>
    </location>
</feature>
<name>A0ABQ7DHL3_BRACR</name>
<protein>
    <recommendedName>
        <fullName evidence="4">PIN domain-containing protein</fullName>
    </recommendedName>
</protein>
<dbReference type="Proteomes" id="UP000266723">
    <property type="component" value="Unassembled WGS sequence"/>
</dbReference>
<accession>A0ABQ7DHL3</accession>
<proteinExistence type="predicted"/>
<evidence type="ECO:0000313" key="2">
    <source>
        <dbReference type="EMBL" id="KAF3577119.1"/>
    </source>
</evidence>
<keyword evidence="3" id="KW-1185">Reference proteome</keyword>
<organism evidence="2 3">
    <name type="scientific">Brassica cretica</name>
    <name type="common">Mustard</name>
    <dbReference type="NCBI Taxonomy" id="69181"/>
    <lineage>
        <taxon>Eukaryota</taxon>
        <taxon>Viridiplantae</taxon>
        <taxon>Streptophyta</taxon>
        <taxon>Embryophyta</taxon>
        <taxon>Tracheophyta</taxon>
        <taxon>Spermatophyta</taxon>
        <taxon>Magnoliopsida</taxon>
        <taxon>eudicotyledons</taxon>
        <taxon>Gunneridae</taxon>
        <taxon>Pentapetalae</taxon>
        <taxon>rosids</taxon>
        <taxon>malvids</taxon>
        <taxon>Brassicales</taxon>
        <taxon>Brassicaceae</taxon>
        <taxon>Brassiceae</taxon>
        <taxon>Brassica</taxon>
    </lineage>
</organism>
<reference evidence="2 3" key="1">
    <citation type="journal article" date="2020" name="BMC Genomics">
        <title>Intraspecific diversification of the crop wild relative Brassica cretica Lam. using demographic model selection.</title>
        <authorList>
            <person name="Kioukis A."/>
            <person name="Michalopoulou V.A."/>
            <person name="Briers L."/>
            <person name="Pirintsos S."/>
            <person name="Studholme D.J."/>
            <person name="Pavlidis P."/>
            <person name="Sarris P.F."/>
        </authorList>
    </citation>
    <scope>NUCLEOTIDE SEQUENCE [LARGE SCALE GENOMIC DNA]</scope>
    <source>
        <strain evidence="3">cv. PFS-1207/04</strain>
    </source>
</reference>
<sequence>MQCKGNVTALRRQSLIVTVWGPATIPETRGVDSLCMWGRSWRMSYSHQKRAGKARLELICESSRKAAALHAKINGKELDKPDITQTCEEILNPSVPVALSLTGILMGKQFRISWLGGIVDERKVVKQHLLEDVTSLRVEETNGAWRTKAIPDPTLLPQGRTYARKEAVTLLKKADFGNFDQKWQHKEKQRAGSGEGGNTGACQLLKLTAWSMISDDAASLLFLLLTQSPYLTLENFLHHQLLCLLTITDYAHELLVLHASSLVFEASPLMALPSSALNISGSSASNIDLDFIGFIVQLLFISSISLMLHEELHYGWLHLILLILFSFLLLHLDRSEHGSKQDIGSSSTNKSYVDSKGRYVDQFGFTWIGTPKIDDESTPPGVKSTPPGVKETAIDAFVDMETLKFTSTENVFLLRPQISTILDAMGDDTVKYKLVNINSFLIQGENNFAKSVNIVSNFSKIYPPRRLVCGPCKQDSRNLPAGEKKPLLDLEMIRKISVYAMTPGRKPVVIISNDLYLTSTFADKLRAQYNELTVITPSVGCMIPVAMYREKTDSDVRPRNVQRGARNVQRGGD</sequence>
<dbReference type="EMBL" id="QGKV02000649">
    <property type="protein sequence ID" value="KAF3577119.1"/>
    <property type="molecule type" value="Genomic_DNA"/>
</dbReference>
<evidence type="ECO:0008006" key="4">
    <source>
        <dbReference type="Google" id="ProtNLM"/>
    </source>
</evidence>